<evidence type="ECO:0000256" key="1">
    <source>
        <dbReference type="ARBA" id="ARBA00022679"/>
    </source>
</evidence>
<dbReference type="RefSeq" id="WP_237383040.1">
    <property type="nucleotide sequence ID" value="NZ_CP071793.1"/>
</dbReference>
<keyword evidence="1" id="KW-0808">Transferase</keyword>
<evidence type="ECO:0000313" key="8">
    <source>
        <dbReference type="Proteomes" id="UP000663929"/>
    </source>
</evidence>
<protein>
    <submittedName>
        <fullName evidence="7">Protein kinase</fullName>
    </submittedName>
</protein>
<keyword evidence="2 5" id="KW-0547">Nucleotide-binding</keyword>
<dbReference type="InterPro" id="IPR008271">
    <property type="entry name" value="Ser/Thr_kinase_AS"/>
</dbReference>
<evidence type="ECO:0000256" key="4">
    <source>
        <dbReference type="ARBA" id="ARBA00022840"/>
    </source>
</evidence>
<dbReference type="PANTHER" id="PTHR43289">
    <property type="entry name" value="MITOGEN-ACTIVATED PROTEIN KINASE KINASE KINASE 20-RELATED"/>
    <property type="match status" value="1"/>
</dbReference>
<evidence type="ECO:0000256" key="3">
    <source>
        <dbReference type="ARBA" id="ARBA00022777"/>
    </source>
</evidence>
<gene>
    <name evidence="7" type="ORF">J3U87_10755</name>
</gene>
<dbReference type="KEGG" id="scor:J3U87_10755"/>
<dbReference type="PANTHER" id="PTHR43289:SF34">
    <property type="entry name" value="SERINE_THREONINE-PROTEIN KINASE YBDM-RELATED"/>
    <property type="match status" value="1"/>
</dbReference>
<evidence type="ECO:0000256" key="2">
    <source>
        <dbReference type="ARBA" id="ARBA00022741"/>
    </source>
</evidence>
<dbReference type="Proteomes" id="UP000663929">
    <property type="component" value="Chromosome"/>
</dbReference>
<dbReference type="Pfam" id="PF13432">
    <property type="entry name" value="TPR_16"/>
    <property type="match status" value="1"/>
</dbReference>
<dbReference type="InterPro" id="IPR000719">
    <property type="entry name" value="Prot_kinase_dom"/>
</dbReference>
<feature type="binding site" evidence="5">
    <location>
        <position position="509"/>
    </location>
    <ligand>
        <name>ATP</name>
        <dbReference type="ChEBI" id="CHEBI:30616"/>
    </ligand>
</feature>
<dbReference type="Gene3D" id="1.10.510.10">
    <property type="entry name" value="Transferase(Phosphotransferase) domain 1"/>
    <property type="match status" value="1"/>
</dbReference>
<dbReference type="PROSITE" id="PS00107">
    <property type="entry name" value="PROTEIN_KINASE_ATP"/>
    <property type="match status" value="1"/>
</dbReference>
<dbReference type="CDD" id="cd14014">
    <property type="entry name" value="STKc_PknB_like"/>
    <property type="match status" value="1"/>
</dbReference>
<dbReference type="PROSITE" id="PS50011">
    <property type="entry name" value="PROTEIN_KINASE_DOM"/>
    <property type="match status" value="1"/>
</dbReference>
<dbReference type="AlphaFoldDB" id="A0A8A4TUZ4"/>
<dbReference type="SUPFAM" id="SSF56112">
    <property type="entry name" value="Protein kinase-like (PK-like)"/>
    <property type="match status" value="1"/>
</dbReference>
<evidence type="ECO:0000313" key="7">
    <source>
        <dbReference type="EMBL" id="QTD52941.1"/>
    </source>
</evidence>
<dbReference type="SMART" id="SM00220">
    <property type="entry name" value="S_TKc"/>
    <property type="match status" value="1"/>
</dbReference>
<keyword evidence="4 5" id="KW-0067">ATP-binding</keyword>
<dbReference type="InterPro" id="IPR017441">
    <property type="entry name" value="Protein_kinase_ATP_BS"/>
</dbReference>
<name>A0A8A4TUZ4_SULCO</name>
<dbReference type="SUPFAM" id="SSF48452">
    <property type="entry name" value="TPR-like"/>
    <property type="match status" value="3"/>
</dbReference>
<keyword evidence="3 7" id="KW-0418">Kinase</keyword>
<dbReference type="InterPro" id="IPR011009">
    <property type="entry name" value="Kinase-like_dom_sf"/>
</dbReference>
<dbReference type="Gene3D" id="1.25.40.470">
    <property type="match status" value="1"/>
</dbReference>
<dbReference type="EMBL" id="CP071793">
    <property type="protein sequence ID" value="QTD52941.1"/>
    <property type="molecule type" value="Genomic_DNA"/>
</dbReference>
<proteinExistence type="predicted"/>
<dbReference type="GO" id="GO:0004674">
    <property type="term" value="F:protein serine/threonine kinase activity"/>
    <property type="evidence" value="ECO:0007669"/>
    <property type="project" value="TreeGrafter"/>
</dbReference>
<dbReference type="Pfam" id="PF00069">
    <property type="entry name" value="Pkinase"/>
    <property type="match status" value="1"/>
</dbReference>
<organism evidence="7 8">
    <name type="scientific">Sulfidibacter corallicola</name>
    <dbReference type="NCBI Taxonomy" id="2818388"/>
    <lineage>
        <taxon>Bacteria</taxon>
        <taxon>Pseudomonadati</taxon>
        <taxon>Acidobacteriota</taxon>
        <taxon>Holophagae</taxon>
        <taxon>Acanthopleuribacterales</taxon>
        <taxon>Acanthopleuribacteraceae</taxon>
        <taxon>Sulfidibacter</taxon>
    </lineage>
</organism>
<dbReference type="InterPro" id="IPR011990">
    <property type="entry name" value="TPR-like_helical_dom_sf"/>
</dbReference>
<evidence type="ECO:0000259" key="6">
    <source>
        <dbReference type="PROSITE" id="PS50011"/>
    </source>
</evidence>
<dbReference type="Gene3D" id="3.30.200.20">
    <property type="entry name" value="Phosphorylase Kinase, domain 1"/>
    <property type="match status" value="1"/>
</dbReference>
<keyword evidence="8" id="KW-1185">Reference proteome</keyword>
<dbReference type="GO" id="GO:0005524">
    <property type="term" value="F:ATP binding"/>
    <property type="evidence" value="ECO:0007669"/>
    <property type="project" value="UniProtKB-UniRule"/>
</dbReference>
<reference evidence="7" key="1">
    <citation type="submission" date="2021-03" db="EMBL/GenBank/DDBJ databases">
        <title>Acanthopleuribacteraceae sp. M133.</title>
        <authorList>
            <person name="Wang G."/>
        </authorList>
    </citation>
    <scope>NUCLEOTIDE SEQUENCE</scope>
    <source>
        <strain evidence="7">M133</strain>
    </source>
</reference>
<sequence length="735" mass="84331">MGNWAKQARLAMSNRDYTQAGDFFKMDGNHRAAIKAYLKAQNFVEAAKLQEQLGKVKKAQKLLEKNGKPQDLADFYIRQGDTEQAIDIFRQSGMLFEAAEMLEKINDLTGAAGIYEQLGFHEKAGVIYGKIKNLDKAISMFAKVIHKLEREEGPNSRARILKFRSWIANMHVGAKRFNQAGEIFREINQPDKAAKCFVKGGNPIKAAEIHLAMNQFEEATNLLRGVQSPESRTLLGKISFEQGQYREAVTLLKGSEEHELIIKANELLGNYKEAAYHREKIGDLKGAADMYAKAMDFQKAAILYEQTHSYREAASCFERLKKYANAAKLYHHAKHRYKAGECLYKINRLDDALQQLQMLDPEDENFPEARKIMSEIFFKQGDYSVARKLLEDVVSKAVMDDNNMPYFYLLGRCLEEEHDYDSAKRYFERIMARRVGFADVRTRLKRLSKLAPRNESSFSTSRSMFSPNDLTVGEIIAERFKIVQTIGKGGMGSIFKVRDLSLDRVIALKVLLADRGNFEELKAELITARDLTHPYIIKVFDIGEWNNIGYFTMEYVDGQSLKTYILNSPNDNIEKKIQLLIRICEGLKAAHDQGVVHRDIKPQNILITEDFIPKILDFGIARKVTQTRKEKNISGSPKYMAPEQIQNTMTDERTDIYAMGVIMFYMFTLREPFLARTAQEIMLKQLEEPLPEPMSLNPKIPYWLCEIIKKCCMKSINMRFNNMGELIEELQANVF</sequence>
<feature type="domain" description="Protein kinase" evidence="6">
    <location>
        <begin position="480"/>
        <end position="735"/>
    </location>
</feature>
<accession>A0A8A4TUZ4</accession>
<dbReference type="Gene3D" id="1.25.40.10">
    <property type="entry name" value="Tetratricopeptide repeat domain"/>
    <property type="match status" value="2"/>
</dbReference>
<dbReference type="PROSITE" id="PS00108">
    <property type="entry name" value="PROTEIN_KINASE_ST"/>
    <property type="match status" value="1"/>
</dbReference>
<evidence type="ECO:0000256" key="5">
    <source>
        <dbReference type="PROSITE-ProRule" id="PRU10141"/>
    </source>
</evidence>